<feature type="domain" description="C2H2-type" evidence="2">
    <location>
        <begin position="10"/>
        <end position="39"/>
    </location>
</feature>
<keyword evidence="4" id="KW-1185">Reference proteome</keyword>
<evidence type="ECO:0000256" key="1">
    <source>
        <dbReference type="PROSITE-ProRule" id="PRU00042"/>
    </source>
</evidence>
<reference evidence="3" key="1">
    <citation type="submission" date="2023-03" db="EMBL/GenBank/DDBJ databases">
        <title>Massive genome expansion in bonnet fungi (Mycena s.s.) driven by repeated elements and novel gene families across ecological guilds.</title>
        <authorList>
            <consortium name="Lawrence Berkeley National Laboratory"/>
            <person name="Harder C.B."/>
            <person name="Miyauchi S."/>
            <person name="Viragh M."/>
            <person name="Kuo A."/>
            <person name="Thoen E."/>
            <person name="Andreopoulos B."/>
            <person name="Lu D."/>
            <person name="Skrede I."/>
            <person name="Drula E."/>
            <person name="Henrissat B."/>
            <person name="Morin E."/>
            <person name="Kohler A."/>
            <person name="Barry K."/>
            <person name="LaButti K."/>
            <person name="Morin E."/>
            <person name="Salamov A."/>
            <person name="Lipzen A."/>
            <person name="Mereny Z."/>
            <person name="Hegedus B."/>
            <person name="Baldrian P."/>
            <person name="Stursova M."/>
            <person name="Weitz H."/>
            <person name="Taylor A."/>
            <person name="Grigoriev I.V."/>
            <person name="Nagy L.G."/>
            <person name="Martin F."/>
            <person name="Kauserud H."/>
        </authorList>
    </citation>
    <scope>NUCLEOTIDE SEQUENCE</scope>
    <source>
        <strain evidence="3">CBHHK200</strain>
    </source>
</reference>
<protein>
    <recommendedName>
        <fullName evidence="2">C2H2-type domain-containing protein</fullName>
    </recommendedName>
</protein>
<dbReference type="Proteomes" id="UP001218188">
    <property type="component" value="Unassembled WGS sequence"/>
</dbReference>
<dbReference type="PROSITE" id="PS00028">
    <property type="entry name" value="ZINC_FINGER_C2H2_1"/>
    <property type="match status" value="1"/>
</dbReference>
<gene>
    <name evidence="3" type="ORF">C8F04DRAFT_1107449</name>
</gene>
<dbReference type="EMBL" id="JARJCM010000073">
    <property type="protein sequence ID" value="KAJ7032377.1"/>
    <property type="molecule type" value="Genomic_DNA"/>
</dbReference>
<dbReference type="GO" id="GO:0008270">
    <property type="term" value="F:zinc ion binding"/>
    <property type="evidence" value="ECO:0007669"/>
    <property type="project" value="UniProtKB-KW"/>
</dbReference>
<dbReference type="InterPro" id="IPR036236">
    <property type="entry name" value="Znf_C2H2_sf"/>
</dbReference>
<comment type="caution">
    <text evidence="3">The sequence shown here is derived from an EMBL/GenBank/DDBJ whole genome shotgun (WGS) entry which is preliminary data.</text>
</comment>
<dbReference type="AlphaFoldDB" id="A0AAD6X0T0"/>
<accession>A0AAD6X0T0</accession>
<dbReference type="SUPFAM" id="SSF57667">
    <property type="entry name" value="beta-beta-alpha zinc fingers"/>
    <property type="match status" value="1"/>
</dbReference>
<sequence length="87" mass="9923">MNIHYNRQPFQCPLAECQKTFSARSNAVRHMHVHGVSQPPLVVPLSAKQFEVKFCQPQILVDLVVPLTKPPTAELKWMPDGRSVQQF</sequence>
<proteinExistence type="predicted"/>
<evidence type="ECO:0000313" key="3">
    <source>
        <dbReference type="EMBL" id="KAJ7032377.1"/>
    </source>
</evidence>
<dbReference type="Gene3D" id="3.30.160.60">
    <property type="entry name" value="Classic Zinc Finger"/>
    <property type="match status" value="1"/>
</dbReference>
<dbReference type="PROSITE" id="PS50157">
    <property type="entry name" value="ZINC_FINGER_C2H2_2"/>
    <property type="match status" value="1"/>
</dbReference>
<keyword evidence="1" id="KW-0863">Zinc-finger</keyword>
<evidence type="ECO:0000313" key="4">
    <source>
        <dbReference type="Proteomes" id="UP001218188"/>
    </source>
</evidence>
<name>A0AAD6X0T0_9AGAR</name>
<evidence type="ECO:0000259" key="2">
    <source>
        <dbReference type="PROSITE" id="PS50157"/>
    </source>
</evidence>
<organism evidence="3 4">
    <name type="scientific">Mycena alexandri</name>
    <dbReference type="NCBI Taxonomy" id="1745969"/>
    <lineage>
        <taxon>Eukaryota</taxon>
        <taxon>Fungi</taxon>
        <taxon>Dikarya</taxon>
        <taxon>Basidiomycota</taxon>
        <taxon>Agaricomycotina</taxon>
        <taxon>Agaricomycetes</taxon>
        <taxon>Agaricomycetidae</taxon>
        <taxon>Agaricales</taxon>
        <taxon>Marasmiineae</taxon>
        <taxon>Mycenaceae</taxon>
        <taxon>Mycena</taxon>
    </lineage>
</organism>
<keyword evidence="1" id="KW-0862">Zinc</keyword>
<dbReference type="InterPro" id="IPR013087">
    <property type="entry name" value="Znf_C2H2_type"/>
</dbReference>
<keyword evidence="1" id="KW-0479">Metal-binding</keyword>